<gene>
    <name evidence="2" type="ORF">PV327_005767</name>
</gene>
<keyword evidence="3" id="KW-1185">Reference proteome</keyword>
<dbReference type="AlphaFoldDB" id="A0AA39G224"/>
<accession>A0AA39G224</accession>
<sequence>MSSLRRTANQCARENAPTRRYALVPSPNAKSVKSFLYGNNATPGSPLRLRSKYELRSISFEGSKVLPWTTSYTSAFNMPRSIASQA</sequence>
<reference evidence="2" key="2">
    <citation type="submission" date="2023-03" db="EMBL/GenBank/DDBJ databases">
        <authorList>
            <person name="Inwood S.N."/>
            <person name="Skelly J.G."/>
            <person name="Guhlin J."/>
            <person name="Harrop T.W.R."/>
            <person name="Goldson S.G."/>
            <person name="Dearden P.K."/>
        </authorList>
    </citation>
    <scope>NUCLEOTIDE SEQUENCE</scope>
    <source>
        <strain evidence="2">Lincoln</strain>
        <tissue evidence="2">Whole body</tissue>
    </source>
</reference>
<comment type="caution">
    <text evidence="2">The sequence shown here is derived from an EMBL/GenBank/DDBJ whole genome shotgun (WGS) entry which is preliminary data.</text>
</comment>
<evidence type="ECO:0000313" key="2">
    <source>
        <dbReference type="EMBL" id="KAK0180089.1"/>
    </source>
</evidence>
<reference evidence="2" key="1">
    <citation type="journal article" date="2023" name="bioRxiv">
        <title>Scaffold-level genome assemblies of two parasitoid biocontrol wasps reveal the parthenogenesis mechanism and an associated novel virus.</title>
        <authorList>
            <person name="Inwood S."/>
            <person name="Skelly J."/>
            <person name="Guhlin J."/>
            <person name="Harrop T."/>
            <person name="Goldson S."/>
            <person name="Dearden P."/>
        </authorList>
    </citation>
    <scope>NUCLEOTIDE SEQUENCE</scope>
    <source>
        <strain evidence="2">Lincoln</strain>
        <tissue evidence="2">Whole body</tissue>
    </source>
</reference>
<protein>
    <submittedName>
        <fullName evidence="2">Uncharacterized protein</fullName>
    </submittedName>
</protein>
<proteinExistence type="predicted"/>
<dbReference type="EMBL" id="JAQQBR010000003">
    <property type="protein sequence ID" value="KAK0180089.1"/>
    <property type="molecule type" value="Genomic_DNA"/>
</dbReference>
<name>A0AA39G224_MICHY</name>
<organism evidence="2 3">
    <name type="scientific">Microctonus hyperodae</name>
    <name type="common">Parasitoid wasp</name>
    <dbReference type="NCBI Taxonomy" id="165561"/>
    <lineage>
        <taxon>Eukaryota</taxon>
        <taxon>Metazoa</taxon>
        <taxon>Ecdysozoa</taxon>
        <taxon>Arthropoda</taxon>
        <taxon>Hexapoda</taxon>
        <taxon>Insecta</taxon>
        <taxon>Pterygota</taxon>
        <taxon>Neoptera</taxon>
        <taxon>Endopterygota</taxon>
        <taxon>Hymenoptera</taxon>
        <taxon>Apocrita</taxon>
        <taxon>Ichneumonoidea</taxon>
        <taxon>Braconidae</taxon>
        <taxon>Euphorinae</taxon>
        <taxon>Microctonus</taxon>
    </lineage>
</organism>
<feature type="region of interest" description="Disordered" evidence="1">
    <location>
        <begin position="1"/>
        <end position="20"/>
    </location>
</feature>
<evidence type="ECO:0000313" key="3">
    <source>
        <dbReference type="Proteomes" id="UP001168972"/>
    </source>
</evidence>
<dbReference type="Proteomes" id="UP001168972">
    <property type="component" value="Unassembled WGS sequence"/>
</dbReference>
<evidence type="ECO:0000256" key="1">
    <source>
        <dbReference type="SAM" id="MobiDB-lite"/>
    </source>
</evidence>
<feature type="compositionally biased region" description="Polar residues" evidence="1">
    <location>
        <begin position="1"/>
        <end position="12"/>
    </location>
</feature>